<organism evidence="1 2">
    <name type="scientific">Leucogyrophana mollusca</name>
    <dbReference type="NCBI Taxonomy" id="85980"/>
    <lineage>
        <taxon>Eukaryota</taxon>
        <taxon>Fungi</taxon>
        <taxon>Dikarya</taxon>
        <taxon>Basidiomycota</taxon>
        <taxon>Agaricomycotina</taxon>
        <taxon>Agaricomycetes</taxon>
        <taxon>Agaricomycetidae</taxon>
        <taxon>Boletales</taxon>
        <taxon>Boletales incertae sedis</taxon>
        <taxon>Leucogyrophana</taxon>
    </lineage>
</organism>
<sequence length="173" mass="19235">MELDSSGRAPKLALRLVIERAILEWTNPSHNPHAATHSTLKKHDVYETFIAKNNGVLSVRRLSKSYVPLSVKVGSAMVLADHYGRLSGHFGDAMATYQWNAQLLVPVGAVSQRQWNVERRVLAGSALKDDIELYLTFRSIVWHHALRHQSDASVTPPGMVLKLKEVFGAASEQ</sequence>
<evidence type="ECO:0000313" key="2">
    <source>
        <dbReference type="Proteomes" id="UP000790709"/>
    </source>
</evidence>
<name>A0ACB8B3L3_9AGAM</name>
<dbReference type="EMBL" id="MU266659">
    <property type="protein sequence ID" value="KAH7919453.1"/>
    <property type="molecule type" value="Genomic_DNA"/>
</dbReference>
<comment type="caution">
    <text evidence="1">The sequence shown here is derived from an EMBL/GenBank/DDBJ whole genome shotgun (WGS) entry which is preliminary data.</text>
</comment>
<evidence type="ECO:0000313" key="1">
    <source>
        <dbReference type="EMBL" id="KAH7919453.1"/>
    </source>
</evidence>
<keyword evidence="2" id="KW-1185">Reference proteome</keyword>
<proteinExistence type="predicted"/>
<gene>
    <name evidence="1" type="ORF">BV22DRAFT_1051038</name>
</gene>
<reference evidence="1" key="1">
    <citation type="journal article" date="2021" name="New Phytol.">
        <title>Evolutionary innovations through gain and loss of genes in the ectomycorrhizal Boletales.</title>
        <authorList>
            <person name="Wu G."/>
            <person name="Miyauchi S."/>
            <person name="Morin E."/>
            <person name="Kuo A."/>
            <person name="Drula E."/>
            <person name="Varga T."/>
            <person name="Kohler A."/>
            <person name="Feng B."/>
            <person name="Cao Y."/>
            <person name="Lipzen A."/>
            <person name="Daum C."/>
            <person name="Hundley H."/>
            <person name="Pangilinan J."/>
            <person name="Johnson J."/>
            <person name="Barry K."/>
            <person name="LaButti K."/>
            <person name="Ng V."/>
            <person name="Ahrendt S."/>
            <person name="Min B."/>
            <person name="Choi I.G."/>
            <person name="Park H."/>
            <person name="Plett J.M."/>
            <person name="Magnuson J."/>
            <person name="Spatafora J.W."/>
            <person name="Nagy L.G."/>
            <person name="Henrissat B."/>
            <person name="Grigoriev I.V."/>
            <person name="Yang Z.L."/>
            <person name="Xu J."/>
            <person name="Martin F.M."/>
        </authorList>
    </citation>
    <scope>NUCLEOTIDE SEQUENCE</scope>
    <source>
        <strain evidence="1">KUC20120723A-06</strain>
    </source>
</reference>
<protein>
    <submittedName>
        <fullName evidence="1">Uncharacterized protein</fullName>
    </submittedName>
</protein>
<accession>A0ACB8B3L3</accession>
<dbReference type="Proteomes" id="UP000790709">
    <property type="component" value="Unassembled WGS sequence"/>
</dbReference>